<dbReference type="InParanoid" id="A0A7N2KNN4"/>
<keyword evidence="4 10" id="KW-0812">Transmembrane</keyword>
<dbReference type="PANTHER" id="PTHR32468">
    <property type="entry name" value="CATION/H + ANTIPORTER"/>
    <property type="match status" value="1"/>
</dbReference>
<keyword evidence="8 10" id="KW-0472">Membrane</keyword>
<proteinExistence type="inferred from homology"/>
<dbReference type="GO" id="GO:0015297">
    <property type="term" value="F:antiporter activity"/>
    <property type="evidence" value="ECO:0007669"/>
    <property type="project" value="InterPro"/>
</dbReference>
<evidence type="ECO:0000313" key="12">
    <source>
        <dbReference type="EnsemblPlants" id="QL01p025924:mrna"/>
    </source>
</evidence>
<evidence type="ECO:0000256" key="10">
    <source>
        <dbReference type="SAM" id="Phobius"/>
    </source>
</evidence>
<evidence type="ECO:0000256" key="3">
    <source>
        <dbReference type="ARBA" id="ARBA00022538"/>
    </source>
</evidence>
<feature type="transmembrane region" description="Helical" evidence="10">
    <location>
        <begin position="171"/>
        <end position="192"/>
    </location>
</feature>
<keyword evidence="3" id="KW-0633">Potassium transport</keyword>
<dbReference type="Proteomes" id="UP000594261">
    <property type="component" value="Chromosome 1"/>
</dbReference>
<comment type="subcellular location">
    <subcellularLocation>
        <location evidence="1">Membrane</location>
        <topology evidence="1">Multi-pass membrane protein</topology>
    </subcellularLocation>
</comment>
<dbReference type="GO" id="GO:1902600">
    <property type="term" value="P:proton transmembrane transport"/>
    <property type="evidence" value="ECO:0007669"/>
    <property type="project" value="InterPro"/>
</dbReference>
<dbReference type="OMA" id="GWWLERA"/>
<evidence type="ECO:0000256" key="5">
    <source>
        <dbReference type="ARBA" id="ARBA00022958"/>
    </source>
</evidence>
<dbReference type="InterPro" id="IPR050794">
    <property type="entry name" value="CPA2_transporter"/>
</dbReference>
<evidence type="ECO:0000256" key="9">
    <source>
        <dbReference type="ARBA" id="ARBA00038341"/>
    </source>
</evidence>
<feature type="transmembrane region" description="Helical" evidence="10">
    <location>
        <begin position="359"/>
        <end position="378"/>
    </location>
</feature>
<dbReference type="InterPro" id="IPR038770">
    <property type="entry name" value="Na+/solute_symporter_sf"/>
</dbReference>
<keyword evidence="2" id="KW-0813">Transport</keyword>
<evidence type="ECO:0000256" key="1">
    <source>
        <dbReference type="ARBA" id="ARBA00004141"/>
    </source>
</evidence>
<dbReference type="AlphaFoldDB" id="A0A7N2KNN4"/>
<evidence type="ECO:0000259" key="11">
    <source>
        <dbReference type="Pfam" id="PF00999"/>
    </source>
</evidence>
<reference evidence="12" key="2">
    <citation type="submission" date="2021-01" db="UniProtKB">
        <authorList>
            <consortium name="EnsemblPlants"/>
        </authorList>
    </citation>
    <scope>IDENTIFICATION</scope>
</reference>
<keyword evidence="13" id="KW-1185">Reference proteome</keyword>
<dbReference type="EnsemblPlants" id="QL01p025924:mrna">
    <property type="protein sequence ID" value="QL01p025924:mrna"/>
    <property type="gene ID" value="QL01p025924"/>
</dbReference>
<protein>
    <recommendedName>
        <fullName evidence="11">Cation/H+ exchanger transmembrane domain-containing protein</fullName>
    </recommendedName>
</protein>
<dbReference type="Gramene" id="QL01p025924:mrna">
    <property type="protein sequence ID" value="QL01p025924:mrna"/>
    <property type="gene ID" value="QL01p025924"/>
</dbReference>
<evidence type="ECO:0000256" key="6">
    <source>
        <dbReference type="ARBA" id="ARBA00022989"/>
    </source>
</evidence>
<feature type="transmembrane region" description="Helical" evidence="10">
    <location>
        <begin position="326"/>
        <end position="347"/>
    </location>
</feature>
<dbReference type="GO" id="GO:0012505">
    <property type="term" value="C:endomembrane system"/>
    <property type="evidence" value="ECO:0007669"/>
    <property type="project" value="TreeGrafter"/>
</dbReference>
<evidence type="ECO:0000313" key="13">
    <source>
        <dbReference type="Proteomes" id="UP000594261"/>
    </source>
</evidence>
<dbReference type="EMBL" id="LRBV02000001">
    <property type="status" value="NOT_ANNOTATED_CDS"/>
    <property type="molecule type" value="Genomic_DNA"/>
</dbReference>
<name>A0A7N2KNN4_QUELO</name>
<dbReference type="Gene3D" id="1.20.1530.20">
    <property type="match status" value="1"/>
</dbReference>
<sequence>MSTDNKLTQELMKVGSSTCSIFGRSLNSRGIWFGDDPLDFSLPLLLLQLSLICIFSRSLHALFKNLDQPSIVSQIVAGVILGPSVLGRSAAYAVKVFPPKGKILVDTLAVFGLMLFVFLHGVKTDPTIFLKSGKRPLAIGILGFFVPYALAGLVALVLNHFLSLDHDISNVLHLVAVLQSLTSFPVIACFLAELKLLNSELGRLASCSSIVSDMCHWFIVAVRIATRLTIARSLRTSIGATLSTILLVIFFVVGIRPAALWAIRHFPEGKPVKEIYISVVLIALLFCGFMGEVIGINAFISSFVLGLFIPDGPPLGAALVERFDCFVSVLLMPIFFTSCGLKVDIFAIKNFKNVGMIQLVVVAALFGKMIGTMLPPILCRMCREFNQKFLTCEKQNK</sequence>
<evidence type="ECO:0000256" key="2">
    <source>
        <dbReference type="ARBA" id="ARBA00022448"/>
    </source>
</evidence>
<feature type="transmembrane region" description="Helical" evidence="10">
    <location>
        <begin position="71"/>
        <end position="91"/>
    </location>
</feature>
<evidence type="ECO:0000256" key="8">
    <source>
        <dbReference type="ARBA" id="ARBA00023136"/>
    </source>
</evidence>
<feature type="transmembrane region" description="Helical" evidence="10">
    <location>
        <begin position="238"/>
        <end position="263"/>
    </location>
</feature>
<evidence type="ECO:0000256" key="7">
    <source>
        <dbReference type="ARBA" id="ARBA00023065"/>
    </source>
</evidence>
<reference evidence="12 13" key="1">
    <citation type="journal article" date="2016" name="G3 (Bethesda)">
        <title>First Draft Assembly and Annotation of the Genome of a California Endemic Oak Quercus lobata Nee (Fagaceae).</title>
        <authorList>
            <person name="Sork V.L."/>
            <person name="Fitz-Gibbon S.T."/>
            <person name="Puiu D."/>
            <person name="Crepeau M."/>
            <person name="Gugger P.F."/>
            <person name="Sherman R."/>
            <person name="Stevens K."/>
            <person name="Langley C.H."/>
            <person name="Pellegrini M."/>
            <person name="Salzberg S.L."/>
        </authorList>
    </citation>
    <scope>NUCLEOTIDE SEQUENCE [LARGE SCALE GENOMIC DNA]</scope>
    <source>
        <strain evidence="12 13">cv. SW786</strain>
    </source>
</reference>
<feature type="transmembrane region" description="Helical" evidence="10">
    <location>
        <begin position="137"/>
        <end position="159"/>
    </location>
</feature>
<dbReference type="GO" id="GO:0006885">
    <property type="term" value="P:regulation of pH"/>
    <property type="evidence" value="ECO:0007669"/>
    <property type="project" value="TreeGrafter"/>
</dbReference>
<organism evidence="12 13">
    <name type="scientific">Quercus lobata</name>
    <name type="common">Valley oak</name>
    <dbReference type="NCBI Taxonomy" id="97700"/>
    <lineage>
        <taxon>Eukaryota</taxon>
        <taxon>Viridiplantae</taxon>
        <taxon>Streptophyta</taxon>
        <taxon>Embryophyta</taxon>
        <taxon>Tracheophyta</taxon>
        <taxon>Spermatophyta</taxon>
        <taxon>Magnoliopsida</taxon>
        <taxon>eudicotyledons</taxon>
        <taxon>Gunneridae</taxon>
        <taxon>Pentapetalae</taxon>
        <taxon>rosids</taxon>
        <taxon>fabids</taxon>
        <taxon>Fagales</taxon>
        <taxon>Fagaceae</taxon>
        <taxon>Quercus</taxon>
    </lineage>
</organism>
<comment type="similarity">
    <text evidence="9">Belongs to the monovalent cation:proton antiporter 2 (CPA2) transporter (TC 2.A.37) family. CHX (TC 2.A.37.4) subfamily.</text>
</comment>
<dbReference type="GO" id="GO:0006813">
    <property type="term" value="P:potassium ion transport"/>
    <property type="evidence" value="ECO:0007669"/>
    <property type="project" value="UniProtKB-KW"/>
</dbReference>
<evidence type="ECO:0000256" key="4">
    <source>
        <dbReference type="ARBA" id="ARBA00022692"/>
    </source>
</evidence>
<dbReference type="Pfam" id="PF00999">
    <property type="entry name" value="Na_H_Exchanger"/>
    <property type="match status" value="1"/>
</dbReference>
<dbReference type="GO" id="GO:0016020">
    <property type="term" value="C:membrane"/>
    <property type="evidence" value="ECO:0007669"/>
    <property type="project" value="UniProtKB-SubCell"/>
</dbReference>
<accession>A0A7N2KNN4</accession>
<keyword evidence="6 10" id="KW-1133">Transmembrane helix</keyword>
<feature type="transmembrane region" description="Helical" evidence="10">
    <location>
        <begin position="40"/>
        <end position="59"/>
    </location>
</feature>
<dbReference type="InterPro" id="IPR006153">
    <property type="entry name" value="Cation/H_exchanger_TM"/>
</dbReference>
<feature type="transmembrane region" description="Helical" evidence="10">
    <location>
        <begin position="103"/>
        <end position="122"/>
    </location>
</feature>
<keyword evidence="5" id="KW-0630">Potassium</keyword>
<keyword evidence="7" id="KW-0406">Ion transport</keyword>
<dbReference type="PANTHER" id="PTHR32468:SF164">
    <property type="entry name" value="OS05G0485000 PROTEIN"/>
    <property type="match status" value="1"/>
</dbReference>
<feature type="transmembrane region" description="Helical" evidence="10">
    <location>
        <begin position="275"/>
        <end position="306"/>
    </location>
</feature>
<feature type="domain" description="Cation/H+ exchanger transmembrane" evidence="11">
    <location>
        <begin position="59"/>
        <end position="374"/>
    </location>
</feature>